<name>S4PC34_9NEOP</name>
<proteinExistence type="predicted"/>
<protein>
    <submittedName>
        <fullName evidence="1">Uncharacterized protein</fullName>
    </submittedName>
</protein>
<evidence type="ECO:0000313" key="1">
    <source>
        <dbReference type="EMBL" id="JAA84530.1"/>
    </source>
</evidence>
<dbReference type="EMBL" id="GAIX01008030">
    <property type="protein sequence ID" value="JAA84530.1"/>
    <property type="molecule type" value="Transcribed_RNA"/>
</dbReference>
<reference evidence="1" key="2">
    <citation type="submission" date="2013-05" db="EMBL/GenBank/DDBJ databases">
        <authorList>
            <person name="Carter J.-M."/>
            <person name="Baker S.C."/>
            <person name="Pink R."/>
            <person name="Carter D.R.F."/>
            <person name="Collins A."/>
            <person name="Tomlin J."/>
            <person name="Gibbs M."/>
            <person name="Breuker C.J."/>
        </authorList>
    </citation>
    <scope>NUCLEOTIDE SEQUENCE</scope>
    <source>
        <tissue evidence="1">Ovary</tissue>
    </source>
</reference>
<dbReference type="AlphaFoldDB" id="S4PC34"/>
<accession>S4PC34</accession>
<reference evidence="1" key="1">
    <citation type="journal article" date="2013" name="BMC Genomics">
        <title>Unscrambling butterfly oogenesis.</title>
        <authorList>
            <person name="Carter J.M."/>
            <person name="Baker S.C."/>
            <person name="Pink R."/>
            <person name="Carter D.R."/>
            <person name="Collins A."/>
            <person name="Tomlin J."/>
            <person name="Gibbs M."/>
            <person name="Breuker C.J."/>
        </authorList>
    </citation>
    <scope>NUCLEOTIDE SEQUENCE</scope>
    <source>
        <tissue evidence="1">Ovary</tissue>
    </source>
</reference>
<feature type="non-terminal residue" evidence="1">
    <location>
        <position position="85"/>
    </location>
</feature>
<organism evidence="1">
    <name type="scientific">Pararge aegeria</name>
    <name type="common">speckled wood butterfly</name>
    <dbReference type="NCBI Taxonomy" id="116150"/>
    <lineage>
        <taxon>Eukaryota</taxon>
        <taxon>Metazoa</taxon>
        <taxon>Ecdysozoa</taxon>
        <taxon>Arthropoda</taxon>
        <taxon>Hexapoda</taxon>
        <taxon>Insecta</taxon>
        <taxon>Pterygota</taxon>
        <taxon>Neoptera</taxon>
        <taxon>Endopterygota</taxon>
        <taxon>Lepidoptera</taxon>
        <taxon>Glossata</taxon>
        <taxon>Ditrysia</taxon>
        <taxon>Papilionoidea</taxon>
        <taxon>Nymphalidae</taxon>
        <taxon>Satyrinae</taxon>
        <taxon>Satyrini</taxon>
        <taxon>Parargina</taxon>
        <taxon>Pararge</taxon>
    </lineage>
</organism>
<sequence length="85" mass="9689">MYPLLSDFIKLEGDASPKYELQSTSELLKYIEVIPAAPTSIVYPPELIKDVRQLNKRNPTEENIKQQTFIKEIPKYRSSKGGSCT</sequence>